<dbReference type="EMBL" id="CP041690">
    <property type="protein sequence ID" value="QEE21595.1"/>
    <property type="molecule type" value="Genomic_DNA"/>
</dbReference>
<evidence type="ECO:0000256" key="3">
    <source>
        <dbReference type="ARBA" id="ARBA00022679"/>
    </source>
</evidence>
<dbReference type="OrthoDB" id="4279at2"/>
<dbReference type="RefSeq" id="WP_147656887.1">
    <property type="nucleotide sequence ID" value="NZ_BMFM01000001.1"/>
</dbReference>
<evidence type="ECO:0000256" key="5">
    <source>
        <dbReference type="ARBA" id="ARBA00022801"/>
    </source>
</evidence>
<dbReference type="Gene3D" id="3.60.140.10">
    <property type="entry name" value="CNF1/YfiH-like putative cysteine hydrolases"/>
    <property type="match status" value="1"/>
</dbReference>
<dbReference type="PANTHER" id="PTHR30616">
    <property type="entry name" value="UNCHARACTERIZED PROTEIN YFIH"/>
    <property type="match status" value="1"/>
</dbReference>
<dbReference type="InterPro" id="IPR038371">
    <property type="entry name" value="Cu_polyphenol_OxRdtase_sf"/>
</dbReference>
<organism evidence="11 12">
    <name type="scientific">Paradevosia tibetensis</name>
    <dbReference type="NCBI Taxonomy" id="1447062"/>
    <lineage>
        <taxon>Bacteria</taxon>
        <taxon>Pseudomonadati</taxon>
        <taxon>Pseudomonadota</taxon>
        <taxon>Alphaproteobacteria</taxon>
        <taxon>Hyphomicrobiales</taxon>
        <taxon>Devosiaceae</taxon>
        <taxon>Paradevosia</taxon>
    </lineage>
</organism>
<gene>
    <name evidence="11" type="primary">pgeF</name>
    <name evidence="11" type="ORF">FNA67_16005</name>
</gene>
<reference evidence="11 12" key="1">
    <citation type="journal article" date="2015" name="Int. J. Syst. Evol. Microbiol.">
        <title>Youhaiella tibetensis gen. nov., sp. nov., isolated from subsurface sediment.</title>
        <authorList>
            <person name="Wang Y.X."/>
            <person name="Huang F.Q."/>
            <person name="Nogi Y."/>
            <person name="Pang S.J."/>
            <person name="Wang P.K."/>
            <person name="Lv J."/>
        </authorList>
    </citation>
    <scope>NUCLEOTIDE SEQUENCE [LARGE SCALE GENOMIC DNA]</scope>
    <source>
        <strain evidence="12">fig4</strain>
    </source>
</reference>
<dbReference type="NCBIfam" id="TIGR00726">
    <property type="entry name" value="peptidoglycan editing factor PgeF"/>
    <property type="match status" value="1"/>
</dbReference>
<evidence type="ECO:0000313" key="11">
    <source>
        <dbReference type="EMBL" id="QEE21595.1"/>
    </source>
</evidence>
<evidence type="ECO:0000256" key="10">
    <source>
        <dbReference type="RuleBase" id="RU361274"/>
    </source>
</evidence>
<evidence type="ECO:0000313" key="12">
    <source>
        <dbReference type="Proteomes" id="UP000321062"/>
    </source>
</evidence>
<dbReference type="PANTHER" id="PTHR30616:SF2">
    <property type="entry name" value="PURINE NUCLEOSIDE PHOSPHORYLASE LACC1"/>
    <property type="match status" value="1"/>
</dbReference>
<dbReference type="CDD" id="cd16833">
    <property type="entry name" value="YfiH"/>
    <property type="match status" value="1"/>
</dbReference>
<dbReference type="Proteomes" id="UP000321062">
    <property type="component" value="Chromosome"/>
</dbReference>
<evidence type="ECO:0000256" key="2">
    <source>
        <dbReference type="ARBA" id="ARBA00007353"/>
    </source>
</evidence>
<proteinExistence type="inferred from homology"/>
<keyword evidence="6" id="KW-0862">Zinc</keyword>
<accession>A0A5B9DRN5</accession>
<evidence type="ECO:0000256" key="8">
    <source>
        <dbReference type="ARBA" id="ARBA00048968"/>
    </source>
</evidence>
<comment type="catalytic activity">
    <reaction evidence="8">
        <text>adenosine + phosphate = alpha-D-ribose 1-phosphate + adenine</text>
        <dbReference type="Rhea" id="RHEA:27642"/>
        <dbReference type="ChEBI" id="CHEBI:16335"/>
        <dbReference type="ChEBI" id="CHEBI:16708"/>
        <dbReference type="ChEBI" id="CHEBI:43474"/>
        <dbReference type="ChEBI" id="CHEBI:57720"/>
        <dbReference type="EC" id="2.4.2.1"/>
    </reaction>
    <physiologicalReaction direction="left-to-right" evidence="8">
        <dbReference type="Rhea" id="RHEA:27643"/>
    </physiologicalReaction>
</comment>
<protein>
    <recommendedName>
        <fullName evidence="10">Purine nucleoside phosphorylase</fullName>
    </recommendedName>
</protein>
<dbReference type="AlphaFoldDB" id="A0A5B9DRN5"/>
<comment type="similarity">
    <text evidence="2 10">Belongs to the purine nucleoside phosphorylase YfiH/LACC1 family.</text>
</comment>
<dbReference type="KEGG" id="yti:FNA67_16005"/>
<dbReference type="SUPFAM" id="SSF64438">
    <property type="entry name" value="CNF1/YfiH-like putative cysteine hydrolases"/>
    <property type="match status" value="1"/>
</dbReference>
<sequence length="253" mass="26291">MTAPFETSAALAALRGIRHGFFGRNGGSSTGDFASLNASENGGDDLALVAANRAAIREALGFERLATLTQTHSNRVVTLTGDPDLQARPDADALVTDQRGLLLGILTADCTPIAFADEKAGVVGIAHAGWQGAVDGIAENTIAAMEALGADRKRIVAAIGPTISGPNYEVGPQFAANLLARNSEAGVHVFTPPGGKEHFDLPGFVRARLLAAGVEVDAAGQCTYAHPDLYFSHRYATHQGTKAGRQMSVIGLF</sequence>
<dbReference type="GO" id="GO:0005507">
    <property type="term" value="F:copper ion binding"/>
    <property type="evidence" value="ECO:0007669"/>
    <property type="project" value="TreeGrafter"/>
</dbReference>
<keyword evidence="4" id="KW-0479">Metal-binding</keyword>
<evidence type="ECO:0000256" key="1">
    <source>
        <dbReference type="ARBA" id="ARBA00000553"/>
    </source>
</evidence>
<keyword evidence="5" id="KW-0378">Hydrolase</keyword>
<evidence type="ECO:0000256" key="6">
    <source>
        <dbReference type="ARBA" id="ARBA00022833"/>
    </source>
</evidence>
<dbReference type="InterPro" id="IPR003730">
    <property type="entry name" value="Cu_polyphenol_OxRdtase"/>
</dbReference>
<comment type="catalytic activity">
    <reaction evidence="7">
        <text>adenosine + H2O + H(+) = inosine + NH4(+)</text>
        <dbReference type="Rhea" id="RHEA:24408"/>
        <dbReference type="ChEBI" id="CHEBI:15377"/>
        <dbReference type="ChEBI" id="CHEBI:15378"/>
        <dbReference type="ChEBI" id="CHEBI:16335"/>
        <dbReference type="ChEBI" id="CHEBI:17596"/>
        <dbReference type="ChEBI" id="CHEBI:28938"/>
        <dbReference type="EC" id="3.5.4.4"/>
    </reaction>
    <physiologicalReaction direction="left-to-right" evidence="7">
        <dbReference type="Rhea" id="RHEA:24409"/>
    </physiologicalReaction>
</comment>
<keyword evidence="3" id="KW-0808">Transferase</keyword>
<dbReference type="InterPro" id="IPR011324">
    <property type="entry name" value="Cytotoxic_necrot_fac-like_cat"/>
</dbReference>
<comment type="catalytic activity">
    <reaction evidence="1">
        <text>inosine + phosphate = alpha-D-ribose 1-phosphate + hypoxanthine</text>
        <dbReference type="Rhea" id="RHEA:27646"/>
        <dbReference type="ChEBI" id="CHEBI:17368"/>
        <dbReference type="ChEBI" id="CHEBI:17596"/>
        <dbReference type="ChEBI" id="CHEBI:43474"/>
        <dbReference type="ChEBI" id="CHEBI:57720"/>
        <dbReference type="EC" id="2.4.2.1"/>
    </reaction>
    <physiologicalReaction direction="left-to-right" evidence="1">
        <dbReference type="Rhea" id="RHEA:27647"/>
    </physiologicalReaction>
</comment>
<dbReference type="GO" id="GO:0017061">
    <property type="term" value="F:S-methyl-5-thioadenosine phosphorylase activity"/>
    <property type="evidence" value="ECO:0007669"/>
    <property type="project" value="UniProtKB-EC"/>
</dbReference>
<evidence type="ECO:0000256" key="4">
    <source>
        <dbReference type="ARBA" id="ARBA00022723"/>
    </source>
</evidence>
<evidence type="ECO:0000256" key="7">
    <source>
        <dbReference type="ARBA" id="ARBA00047989"/>
    </source>
</evidence>
<keyword evidence="12" id="KW-1185">Reference proteome</keyword>
<name>A0A5B9DRN5_9HYPH</name>
<dbReference type="GO" id="GO:0016787">
    <property type="term" value="F:hydrolase activity"/>
    <property type="evidence" value="ECO:0007669"/>
    <property type="project" value="UniProtKB-KW"/>
</dbReference>
<dbReference type="Pfam" id="PF02578">
    <property type="entry name" value="Cu-oxidase_4"/>
    <property type="match status" value="1"/>
</dbReference>
<evidence type="ECO:0000256" key="9">
    <source>
        <dbReference type="ARBA" id="ARBA00049893"/>
    </source>
</evidence>
<comment type="catalytic activity">
    <reaction evidence="9">
        <text>S-methyl-5'-thioadenosine + phosphate = 5-(methylsulfanyl)-alpha-D-ribose 1-phosphate + adenine</text>
        <dbReference type="Rhea" id="RHEA:11852"/>
        <dbReference type="ChEBI" id="CHEBI:16708"/>
        <dbReference type="ChEBI" id="CHEBI:17509"/>
        <dbReference type="ChEBI" id="CHEBI:43474"/>
        <dbReference type="ChEBI" id="CHEBI:58533"/>
        <dbReference type="EC" id="2.4.2.28"/>
    </reaction>
    <physiologicalReaction direction="left-to-right" evidence="9">
        <dbReference type="Rhea" id="RHEA:11853"/>
    </physiologicalReaction>
</comment>